<name>A0A382ZLS5_9ZZZZ</name>
<dbReference type="Gene3D" id="3.40.930.10">
    <property type="entry name" value="Mannitol-specific EII, Chain A"/>
    <property type="match status" value="1"/>
</dbReference>
<dbReference type="InterPro" id="IPR002178">
    <property type="entry name" value="PTS_EIIA_type-2_dom"/>
</dbReference>
<sequence length="48" mass="5182">AIALLVPADAAKQHLQILAELARLFHDAKHRDKILKAPDTVGLMALLA</sequence>
<dbReference type="SUPFAM" id="SSF55804">
    <property type="entry name" value="Phoshotransferase/anion transport protein"/>
    <property type="match status" value="1"/>
</dbReference>
<evidence type="ECO:0000259" key="1">
    <source>
        <dbReference type="PROSITE" id="PS51094"/>
    </source>
</evidence>
<proteinExistence type="predicted"/>
<organism evidence="2">
    <name type="scientific">marine metagenome</name>
    <dbReference type="NCBI Taxonomy" id="408172"/>
    <lineage>
        <taxon>unclassified sequences</taxon>
        <taxon>metagenomes</taxon>
        <taxon>ecological metagenomes</taxon>
    </lineage>
</organism>
<protein>
    <recommendedName>
        <fullName evidence="1">PTS EIIA type-2 domain-containing protein</fullName>
    </recommendedName>
</protein>
<reference evidence="2" key="1">
    <citation type="submission" date="2018-05" db="EMBL/GenBank/DDBJ databases">
        <authorList>
            <person name="Lanie J.A."/>
            <person name="Ng W.-L."/>
            <person name="Kazmierczak K.M."/>
            <person name="Andrzejewski T.M."/>
            <person name="Davidsen T.M."/>
            <person name="Wayne K.J."/>
            <person name="Tettelin H."/>
            <person name="Glass J.I."/>
            <person name="Rusch D."/>
            <person name="Podicherti R."/>
            <person name="Tsui H.-C.T."/>
            <person name="Winkler M.E."/>
        </authorList>
    </citation>
    <scope>NUCLEOTIDE SEQUENCE</scope>
</reference>
<gene>
    <name evidence="2" type="ORF">METZ01_LOCUS449217</name>
</gene>
<feature type="non-terminal residue" evidence="2">
    <location>
        <position position="1"/>
    </location>
</feature>
<dbReference type="InterPro" id="IPR016152">
    <property type="entry name" value="PTrfase/Anion_transptr"/>
</dbReference>
<dbReference type="AlphaFoldDB" id="A0A382ZLS5"/>
<dbReference type="PROSITE" id="PS51094">
    <property type="entry name" value="PTS_EIIA_TYPE_2"/>
    <property type="match status" value="1"/>
</dbReference>
<dbReference type="EMBL" id="UINC01184914">
    <property type="protein sequence ID" value="SVD96363.1"/>
    <property type="molecule type" value="Genomic_DNA"/>
</dbReference>
<feature type="domain" description="PTS EIIA type-2" evidence="1">
    <location>
        <begin position="1"/>
        <end position="48"/>
    </location>
</feature>
<dbReference type="Pfam" id="PF00359">
    <property type="entry name" value="PTS_EIIA_2"/>
    <property type="match status" value="1"/>
</dbReference>
<evidence type="ECO:0000313" key="2">
    <source>
        <dbReference type="EMBL" id="SVD96363.1"/>
    </source>
</evidence>
<accession>A0A382ZLS5</accession>